<accession>A0A399EVA3</accession>
<dbReference type="PANTHER" id="PTHR46769">
    <property type="entry name" value="POLYCYSTIC KIDNEY AND HEPATIC DISEASE 1 (AUTOSOMAL RECESSIVE)-LIKE 1"/>
    <property type="match status" value="1"/>
</dbReference>
<dbReference type="InterPro" id="IPR055401">
    <property type="entry name" value="CEMIP_beta-hel_dom"/>
</dbReference>
<evidence type="ECO:0000256" key="2">
    <source>
        <dbReference type="ARBA" id="ARBA00023180"/>
    </source>
</evidence>
<keyword evidence="6" id="KW-1185">Reference proteome</keyword>
<evidence type="ECO:0000313" key="6">
    <source>
        <dbReference type="Proteomes" id="UP000265715"/>
    </source>
</evidence>
<dbReference type="Proteomes" id="UP000265715">
    <property type="component" value="Unassembled WGS sequence"/>
</dbReference>
<evidence type="ECO:0000259" key="4">
    <source>
        <dbReference type="PROSITE" id="PS51484"/>
    </source>
</evidence>
<comment type="caution">
    <text evidence="5">The sequence shown here is derived from an EMBL/GenBank/DDBJ whole genome shotgun (WGS) entry which is preliminary data.</text>
</comment>
<dbReference type="PROSITE" id="PS51257">
    <property type="entry name" value="PROKAR_LIPOPROTEIN"/>
    <property type="match status" value="1"/>
</dbReference>
<dbReference type="AlphaFoldDB" id="A0A399EVA3"/>
<keyword evidence="1" id="KW-0732">Signal</keyword>
<evidence type="ECO:0000256" key="3">
    <source>
        <dbReference type="SAM" id="MobiDB-lite"/>
    </source>
</evidence>
<dbReference type="Pfam" id="PF24606">
    <property type="entry name" value="CEMIP_beta-hel"/>
    <property type="match status" value="1"/>
</dbReference>
<feature type="region of interest" description="Disordered" evidence="3">
    <location>
        <begin position="475"/>
        <end position="494"/>
    </location>
</feature>
<dbReference type="EMBL" id="QXDL01000036">
    <property type="protein sequence ID" value="RIH87346.1"/>
    <property type="molecule type" value="Genomic_DNA"/>
</dbReference>
<feature type="domain" description="G8" evidence="4">
    <location>
        <begin position="30"/>
        <end position="147"/>
    </location>
</feature>
<protein>
    <submittedName>
        <fullName evidence="5">G8 domain protein</fullName>
    </submittedName>
</protein>
<dbReference type="RefSeq" id="WP_119314383.1">
    <property type="nucleotide sequence ID" value="NZ_QXDL01000036.1"/>
</dbReference>
<proteinExistence type="predicted"/>
<dbReference type="OrthoDB" id="7413710at2"/>
<keyword evidence="2" id="KW-0325">Glycoprotein</keyword>
<dbReference type="PROSITE" id="PS51484">
    <property type="entry name" value="G8"/>
    <property type="match status" value="1"/>
</dbReference>
<sequence>MHRRLYLGLIVLLAACTKPPTNTPIDVKWSQWSGRPTQPGQEVTIPQGTSVLLDESPPPLRGLTIDGALVFDRKDLTLQADWVMVHGRLEVGTEDNPFTHKAEIVLTSNNPADNVMNMGAKVLGVMGAGALELHGRPYASSWTRLGATAAKGATEIVLEKAVDWPVGAEIVIASTDHYGWQAGVDPAKPRSERAIIKAVNGPRITLEAPLSYGHYGAGADGIPEFAEVGLLSRNVVVRSDEKARDSSSAAYQVGGHLMVMGGSARLSWVELRNMGQKGKFGRYPLHFHQIGDAGAGSYLRSSSIRESFNRCLVIHGTNRLRVEGNVAFDTFGHCYFLEEGSETDNVLSGNLAVLVRALKDDQRLIPSDSNPAGFWITHPANRLTGNAVAEAGTGYWYALPKRPIPFGRANQDLTWMNDIRPRTTALGEFSANVAHSVQNDGLNVDRSHDSRLCPGDADRNACKDHKLADLTDGVTTVYNPRTDPKGSEGDDAKNPPVVADFKDFVAYKSGGRGVWLRGVNHRLSNPKLGDNAIGVTFASNKSYLEGGLIVGESANGTTRITGTWITGLVGFEHYDGHVGVEGTTFRKFSGTAQRDVYCNGVKTATLTVRNAAIGTLRWTSFGLTGQNYVKNVKIEPGNTAVTYDPPPDPCFTASGRDPHDGYRTAVFYDADGSVTGSAGKSVVVDNPFLLTPDCTARADWNAHVCGHLYGTLSISNDEPSPKPLAGNDLSSALTLTRDGGPSTRLWGMPNAFTYFEARLIANRPGTAHPFTYTAAFGTANRSAKLRVGYNLRALPDGTFPQGSAGSFVRVALPVPSGDVWIYRNYYFSEKNNKTTRVATLAELDADTTGKVYYREGDTVYLKLSLTQADLEGKRSASVNYHVCTTLECK</sequence>
<organism evidence="5 6">
    <name type="scientific">Calidithermus terrae</name>
    <dbReference type="NCBI Taxonomy" id="1408545"/>
    <lineage>
        <taxon>Bacteria</taxon>
        <taxon>Thermotogati</taxon>
        <taxon>Deinococcota</taxon>
        <taxon>Deinococci</taxon>
        <taxon>Thermales</taxon>
        <taxon>Thermaceae</taxon>
        <taxon>Calidithermus</taxon>
    </lineage>
</organism>
<dbReference type="Pfam" id="PF10162">
    <property type="entry name" value="G8"/>
    <property type="match status" value="1"/>
</dbReference>
<dbReference type="InterPro" id="IPR052387">
    <property type="entry name" value="Fibrocystin"/>
</dbReference>
<dbReference type="InterPro" id="IPR019316">
    <property type="entry name" value="G8_domain"/>
</dbReference>
<name>A0A399EVA3_9DEIN</name>
<dbReference type="PANTHER" id="PTHR46769:SF2">
    <property type="entry name" value="FIBROCYSTIN-L ISOFORM 2 PRECURSOR-RELATED"/>
    <property type="match status" value="1"/>
</dbReference>
<evidence type="ECO:0000313" key="5">
    <source>
        <dbReference type="EMBL" id="RIH87346.1"/>
    </source>
</evidence>
<reference evidence="5 6" key="1">
    <citation type="submission" date="2018-08" db="EMBL/GenBank/DDBJ databases">
        <title>Meiothermus terrae DSM 26712 genome sequencing project.</title>
        <authorList>
            <person name="Da Costa M.S."/>
            <person name="Albuquerque L."/>
            <person name="Raposo P."/>
            <person name="Froufe H.J.C."/>
            <person name="Barroso C.S."/>
            <person name="Egas C."/>
        </authorList>
    </citation>
    <scope>NUCLEOTIDE SEQUENCE [LARGE SCALE GENOMIC DNA]</scope>
    <source>
        <strain evidence="5 6">DSM 26712</strain>
    </source>
</reference>
<evidence type="ECO:0000256" key="1">
    <source>
        <dbReference type="ARBA" id="ARBA00022729"/>
    </source>
</evidence>
<feature type="compositionally biased region" description="Basic and acidic residues" evidence="3">
    <location>
        <begin position="482"/>
        <end position="493"/>
    </location>
</feature>
<dbReference type="SMART" id="SM01225">
    <property type="entry name" value="G8"/>
    <property type="match status" value="1"/>
</dbReference>
<gene>
    <name evidence="5" type="ORF">Mterra_01215</name>
</gene>